<accession>A0ABV5YCZ9</accession>
<comment type="caution">
    <text evidence="1">The sequence shown here is derived from an EMBL/GenBank/DDBJ whole genome shotgun (WGS) entry which is preliminary data.</text>
</comment>
<reference evidence="1 2" key="1">
    <citation type="submission" date="2024-09" db="EMBL/GenBank/DDBJ databases">
        <authorList>
            <person name="Sun Q."/>
            <person name="Mori K."/>
        </authorList>
    </citation>
    <scope>NUCLEOTIDE SEQUENCE [LARGE SCALE GENOMIC DNA]</scope>
    <source>
        <strain evidence="1 2">TBRC 0563</strain>
    </source>
</reference>
<evidence type="ECO:0000313" key="1">
    <source>
        <dbReference type="EMBL" id="MFB9832426.1"/>
    </source>
</evidence>
<dbReference type="Pfam" id="PF08713">
    <property type="entry name" value="DNA_alkylation"/>
    <property type="match status" value="1"/>
</dbReference>
<dbReference type="EMBL" id="JBHLZP010000049">
    <property type="protein sequence ID" value="MFB9832426.1"/>
    <property type="molecule type" value="Genomic_DNA"/>
</dbReference>
<evidence type="ECO:0000313" key="2">
    <source>
        <dbReference type="Proteomes" id="UP001589627"/>
    </source>
</evidence>
<proteinExistence type="predicted"/>
<dbReference type="RefSeq" id="WP_378198178.1">
    <property type="nucleotide sequence ID" value="NZ_JBHLZP010000049.1"/>
</dbReference>
<keyword evidence="2" id="KW-1185">Reference proteome</keyword>
<organism evidence="1 2">
    <name type="scientific">Actinoallomurus acaciae</name>
    <dbReference type="NCBI Taxonomy" id="502577"/>
    <lineage>
        <taxon>Bacteria</taxon>
        <taxon>Bacillati</taxon>
        <taxon>Actinomycetota</taxon>
        <taxon>Actinomycetes</taxon>
        <taxon>Streptosporangiales</taxon>
        <taxon>Thermomonosporaceae</taxon>
        <taxon>Actinoallomurus</taxon>
    </lineage>
</organism>
<protein>
    <submittedName>
        <fullName evidence="1">DNA alkylation repair protein</fullName>
    </submittedName>
</protein>
<dbReference type="InterPro" id="IPR014825">
    <property type="entry name" value="DNA_alkylation"/>
</dbReference>
<name>A0ABV5YCZ9_9ACTN</name>
<dbReference type="SUPFAM" id="SSF48371">
    <property type="entry name" value="ARM repeat"/>
    <property type="match status" value="1"/>
</dbReference>
<dbReference type="PANTHER" id="PTHR34070">
    <property type="entry name" value="ARMADILLO-TYPE FOLD"/>
    <property type="match status" value="1"/>
</dbReference>
<dbReference type="Gene3D" id="1.25.10.90">
    <property type="match status" value="1"/>
</dbReference>
<gene>
    <name evidence="1" type="ORF">ACFFNX_09525</name>
</gene>
<dbReference type="InterPro" id="IPR016024">
    <property type="entry name" value="ARM-type_fold"/>
</dbReference>
<sequence>MITADGIEAKLGELADPARAVQEKRYLKSDLRHLGVRVPALRKIAVAAATGLTREELLALTEELWNAPLHERRMVAIEVLVRGVPLLTGDDLPVAERMIRDSLTWAYVDTLATKVAGGLVTRHPYLAGTLDRWVSDENFWIRRSALLALLPGIRAGSADLERLARYGDALVAEREFFIRKALGWVLRELAGSDPAWVRTWVGDHVAVVSGVTIREAVRHLPEGDRAALLGAYRKGGPPVTPHEGE</sequence>
<dbReference type="Proteomes" id="UP001589627">
    <property type="component" value="Unassembled WGS sequence"/>
</dbReference>
<dbReference type="PANTHER" id="PTHR34070:SF1">
    <property type="entry name" value="DNA ALKYLATION REPAIR PROTEIN"/>
    <property type="match status" value="1"/>
</dbReference>